<organism evidence="1 2">
    <name type="scientific">Rhodovulum marinum</name>
    <dbReference type="NCBI Taxonomy" id="320662"/>
    <lineage>
        <taxon>Bacteria</taxon>
        <taxon>Pseudomonadati</taxon>
        <taxon>Pseudomonadota</taxon>
        <taxon>Alphaproteobacteria</taxon>
        <taxon>Rhodobacterales</taxon>
        <taxon>Paracoccaceae</taxon>
        <taxon>Rhodovulum</taxon>
    </lineage>
</organism>
<dbReference type="OrthoDB" id="7616637at2"/>
<protein>
    <recommendedName>
        <fullName evidence="3">ATP-grasp domain-containing protein</fullName>
    </recommendedName>
</protein>
<sequence length="337" mass="37994">MITFFVHELNLNPSRKLLASAGRHLPFLRVVTYQDAFRRLSFPTGTLIFSDFEFLDGFQLAAAAAIAQAARHENPRTRILNHPCTACERYALLRKLHAAGLNPVEVTRLEAGDRPSRFPVFLRLEDGCLGAESGLIHSADELDAELRAMRDAGRPLKRHIAVSFETRPDSDGLFRKYGAFRIGDAIIPQHILRSPHWVVKSSISRKTADFAAEELDFVRDNPHREALLAATDLAGLQFGRIDYGLCDGKPVIFEVNPNPTFPTFGKTSDARSARRDVILSRVVDAMRAIDDGQVHAARTRFVPPAEVAKYIQVERWNGFRRRVWKLRAMIARSRYGH</sequence>
<evidence type="ECO:0000313" key="1">
    <source>
        <dbReference type="EMBL" id="TCP39981.1"/>
    </source>
</evidence>
<dbReference type="SUPFAM" id="SSF56059">
    <property type="entry name" value="Glutathione synthetase ATP-binding domain-like"/>
    <property type="match status" value="1"/>
</dbReference>
<dbReference type="EMBL" id="SLXP01000009">
    <property type="protein sequence ID" value="TCP39981.1"/>
    <property type="molecule type" value="Genomic_DNA"/>
</dbReference>
<accession>A0A4R2Q0D8</accession>
<name>A0A4R2Q0D8_9RHOB</name>
<keyword evidence="2" id="KW-1185">Reference proteome</keyword>
<proteinExistence type="predicted"/>
<dbReference type="AlphaFoldDB" id="A0A4R2Q0D8"/>
<dbReference type="Proteomes" id="UP000294835">
    <property type="component" value="Unassembled WGS sequence"/>
</dbReference>
<gene>
    <name evidence="1" type="ORF">EV662_109107</name>
</gene>
<comment type="caution">
    <text evidence="1">The sequence shown here is derived from an EMBL/GenBank/DDBJ whole genome shotgun (WGS) entry which is preliminary data.</text>
</comment>
<evidence type="ECO:0000313" key="2">
    <source>
        <dbReference type="Proteomes" id="UP000294835"/>
    </source>
</evidence>
<dbReference type="RefSeq" id="WP_132463786.1">
    <property type="nucleotide sequence ID" value="NZ_SLXP01000009.1"/>
</dbReference>
<evidence type="ECO:0008006" key="3">
    <source>
        <dbReference type="Google" id="ProtNLM"/>
    </source>
</evidence>
<reference evidence="1 2" key="1">
    <citation type="submission" date="2019-03" db="EMBL/GenBank/DDBJ databases">
        <title>Genomic Encyclopedia of Type Strains, Phase IV (KMG-IV): sequencing the most valuable type-strain genomes for metagenomic binning, comparative biology and taxonomic classification.</title>
        <authorList>
            <person name="Goeker M."/>
        </authorList>
    </citation>
    <scope>NUCLEOTIDE SEQUENCE [LARGE SCALE GENOMIC DNA]</scope>
    <source>
        <strain evidence="1 2">DSM 18063</strain>
    </source>
</reference>